<keyword evidence="2" id="KW-1185">Reference proteome</keyword>
<dbReference type="AlphaFoldDB" id="A0A7Y9JJW7"/>
<accession>A0A7Y9JJW7</accession>
<dbReference type="EMBL" id="JACCBA010000001">
    <property type="protein sequence ID" value="NYD51053.1"/>
    <property type="molecule type" value="Genomic_DNA"/>
</dbReference>
<organism evidence="1 2">
    <name type="scientific">Actinomadura luteofluorescens</name>
    <dbReference type="NCBI Taxonomy" id="46163"/>
    <lineage>
        <taxon>Bacteria</taxon>
        <taxon>Bacillati</taxon>
        <taxon>Actinomycetota</taxon>
        <taxon>Actinomycetes</taxon>
        <taxon>Streptosporangiales</taxon>
        <taxon>Thermomonosporaceae</taxon>
        <taxon>Actinomadura</taxon>
    </lineage>
</organism>
<proteinExistence type="predicted"/>
<protein>
    <submittedName>
        <fullName evidence="1">Uncharacterized protein</fullName>
    </submittedName>
</protein>
<reference evidence="1 2" key="1">
    <citation type="submission" date="2020-07" db="EMBL/GenBank/DDBJ databases">
        <title>Sequencing the genomes of 1000 actinobacteria strains.</title>
        <authorList>
            <person name="Klenk H.-P."/>
        </authorList>
    </citation>
    <scope>NUCLEOTIDE SEQUENCE [LARGE SCALE GENOMIC DNA]</scope>
    <source>
        <strain evidence="1 2">DSM 40398</strain>
    </source>
</reference>
<gene>
    <name evidence="1" type="ORF">BJY14_007036</name>
</gene>
<dbReference type="RefSeq" id="WP_179847504.1">
    <property type="nucleotide sequence ID" value="NZ_JBHTFX010000001.1"/>
</dbReference>
<dbReference type="Proteomes" id="UP000529783">
    <property type="component" value="Unassembled WGS sequence"/>
</dbReference>
<sequence length="50" mass="5588">MLRFGCLLDVGNRQGDEKDSPDVTELTYSRDGSMLAAASDDIVMLLKKRR</sequence>
<comment type="caution">
    <text evidence="1">The sequence shown here is derived from an EMBL/GenBank/DDBJ whole genome shotgun (WGS) entry which is preliminary data.</text>
</comment>
<evidence type="ECO:0000313" key="2">
    <source>
        <dbReference type="Proteomes" id="UP000529783"/>
    </source>
</evidence>
<name>A0A7Y9JJW7_9ACTN</name>
<evidence type="ECO:0000313" key="1">
    <source>
        <dbReference type="EMBL" id="NYD51053.1"/>
    </source>
</evidence>